<accession>A0A1F5SD32</accession>
<feature type="transmembrane region" description="Helical" evidence="1">
    <location>
        <begin position="218"/>
        <end position="236"/>
    </location>
</feature>
<dbReference type="EMBL" id="MFFW01000008">
    <property type="protein sequence ID" value="OGF24549.1"/>
    <property type="molecule type" value="Genomic_DNA"/>
</dbReference>
<feature type="transmembrane region" description="Helical" evidence="1">
    <location>
        <begin position="85"/>
        <end position="106"/>
    </location>
</feature>
<evidence type="ECO:0000256" key="1">
    <source>
        <dbReference type="SAM" id="Phobius"/>
    </source>
</evidence>
<dbReference type="AlphaFoldDB" id="A0A1F5SD32"/>
<feature type="transmembrane region" description="Helical" evidence="1">
    <location>
        <begin position="138"/>
        <end position="163"/>
    </location>
</feature>
<proteinExistence type="predicted"/>
<dbReference type="Proteomes" id="UP000178783">
    <property type="component" value="Unassembled WGS sequence"/>
</dbReference>
<name>A0A1F5SD32_9BACT</name>
<dbReference type="Pfam" id="PF24400">
    <property type="entry name" value="DUF7544"/>
    <property type="match status" value="1"/>
</dbReference>
<evidence type="ECO:0000313" key="3">
    <source>
        <dbReference type="Proteomes" id="UP000178783"/>
    </source>
</evidence>
<sequence length="327" mass="36353">MSFYRNILKQAWKITWRNKYLWWLGIFAALLGNGGVFEILFNNAGSNPGRALFPAWQGLASTDVFSFKTYANIGNLLKYDTLNMVMVLILALAALAALLFLVWLVIVSQAAIVNNSAALLNQKKSTLRDGWESGMLNFWPVFTLNILVKAAVYLMLFAISLPVIFIEGSLNANPFYILALIMAFPLAIIMSFITKYAIADAVINKSAVGQALKRGWRLFIANWLVSFEMAIILFFINILVGLAIILAILALAVPFLFLGLIFYYSFSAAGSWLVASLAFACFLFIVVSCGAALSVFQITSWTSLFLELDKKRGASKLVRMVNRLVKY</sequence>
<feature type="transmembrane region" description="Helical" evidence="1">
    <location>
        <begin position="20"/>
        <end position="41"/>
    </location>
</feature>
<keyword evidence="1" id="KW-0812">Transmembrane</keyword>
<organism evidence="2 3">
    <name type="scientific">Candidatus Falkowbacteria bacterium RIFCSPLOWO2_02_FULL_45_21</name>
    <dbReference type="NCBI Taxonomy" id="1797989"/>
    <lineage>
        <taxon>Bacteria</taxon>
        <taxon>Candidatus Falkowiibacteriota</taxon>
    </lineage>
</organism>
<evidence type="ECO:0008006" key="4">
    <source>
        <dbReference type="Google" id="ProtNLM"/>
    </source>
</evidence>
<keyword evidence="1" id="KW-0472">Membrane</keyword>
<evidence type="ECO:0000313" key="2">
    <source>
        <dbReference type="EMBL" id="OGF24549.1"/>
    </source>
</evidence>
<dbReference type="InterPro" id="IPR055966">
    <property type="entry name" value="DUF7544"/>
</dbReference>
<reference evidence="2 3" key="1">
    <citation type="journal article" date="2016" name="Nat. Commun.">
        <title>Thousands of microbial genomes shed light on interconnected biogeochemical processes in an aquifer system.</title>
        <authorList>
            <person name="Anantharaman K."/>
            <person name="Brown C.T."/>
            <person name="Hug L.A."/>
            <person name="Sharon I."/>
            <person name="Castelle C.J."/>
            <person name="Probst A.J."/>
            <person name="Thomas B.C."/>
            <person name="Singh A."/>
            <person name="Wilkins M.J."/>
            <person name="Karaoz U."/>
            <person name="Brodie E.L."/>
            <person name="Williams K.H."/>
            <person name="Hubbard S.S."/>
            <person name="Banfield J.F."/>
        </authorList>
    </citation>
    <scope>NUCLEOTIDE SEQUENCE [LARGE SCALE GENOMIC DNA]</scope>
</reference>
<feature type="transmembrane region" description="Helical" evidence="1">
    <location>
        <begin position="272"/>
        <end position="296"/>
    </location>
</feature>
<dbReference type="STRING" id="1797989.A3H66_02855"/>
<protein>
    <recommendedName>
        <fullName evidence="4">Glycerophosphoryl diester phosphodiesterase membrane domain-containing protein</fullName>
    </recommendedName>
</protein>
<keyword evidence="1" id="KW-1133">Transmembrane helix</keyword>
<feature type="transmembrane region" description="Helical" evidence="1">
    <location>
        <begin position="243"/>
        <end position="266"/>
    </location>
</feature>
<gene>
    <name evidence="2" type="ORF">A3H66_02855</name>
</gene>
<comment type="caution">
    <text evidence="2">The sequence shown here is derived from an EMBL/GenBank/DDBJ whole genome shotgun (WGS) entry which is preliminary data.</text>
</comment>
<feature type="transmembrane region" description="Helical" evidence="1">
    <location>
        <begin position="175"/>
        <end position="198"/>
    </location>
</feature>